<feature type="domain" description="NAD-dependent epimerase/dehydratase" evidence="2">
    <location>
        <begin position="129"/>
        <end position="250"/>
    </location>
</feature>
<keyword evidence="1" id="KW-0732">Signal</keyword>
<accession>A0ABS7PY72</accession>
<dbReference type="InterPro" id="IPR001509">
    <property type="entry name" value="Epimerase_deHydtase"/>
</dbReference>
<dbReference type="RefSeq" id="WP_222992380.1">
    <property type="nucleotide sequence ID" value="NZ_JAINVV010000011.1"/>
</dbReference>
<dbReference type="Proteomes" id="UP000706039">
    <property type="component" value="Unassembled WGS sequence"/>
</dbReference>
<comment type="caution">
    <text evidence="3">The sequence shown here is derived from an EMBL/GenBank/DDBJ whole genome shotgun (WGS) entry which is preliminary data.</text>
</comment>
<dbReference type="Gene3D" id="3.40.50.720">
    <property type="entry name" value="NAD(P)-binding Rossmann-like Domain"/>
    <property type="match status" value="1"/>
</dbReference>
<dbReference type="SUPFAM" id="SSF51735">
    <property type="entry name" value="NAD(P)-binding Rossmann-fold domains"/>
    <property type="match status" value="1"/>
</dbReference>
<gene>
    <name evidence="3" type="ORF">K7G82_23490</name>
</gene>
<feature type="signal peptide" evidence="1">
    <location>
        <begin position="1"/>
        <end position="27"/>
    </location>
</feature>
<dbReference type="EMBL" id="JAINVV010000011">
    <property type="protein sequence ID" value="MBY8825287.1"/>
    <property type="molecule type" value="Genomic_DNA"/>
</dbReference>
<dbReference type="Pfam" id="PF01370">
    <property type="entry name" value="Epimerase"/>
    <property type="match status" value="2"/>
</dbReference>
<dbReference type="InterPro" id="IPR036291">
    <property type="entry name" value="NAD(P)-bd_dom_sf"/>
</dbReference>
<dbReference type="InterPro" id="IPR006311">
    <property type="entry name" value="TAT_signal"/>
</dbReference>
<feature type="domain" description="NAD-dependent epimerase/dehydratase" evidence="2">
    <location>
        <begin position="40"/>
        <end position="87"/>
    </location>
</feature>
<dbReference type="PANTHER" id="PTHR43245:SF13">
    <property type="entry name" value="UDP-D-APIOSE_UDP-D-XYLOSE SYNTHASE 2"/>
    <property type="match status" value="1"/>
</dbReference>
<sequence>MTTRRDFVKMSGGAGIGLALASGAARAAAPAGKARAPLRILILGGTGFIGPYQVRYAVERGHNVTVFNRGKRQADLPAGVTHLQGDRNGQLDALKTGSWDCVIDNSATNPDWVRMSAGLLRGRAGIYQYVSSASVYYPFLTTNIDENVKPRLEAIPEDPGSTFGVSKALSEIEAQKAFPGKAMIVRPHYIVGPGDTTDRFPYWPQRVARGGEVLAPGRQSDRVELVDVRDLSEWMVRMMEDRTTGIFNVAGPRSSLSMGELLGGVRAAVSTDNPLQFTWVDDYDFLEKHEVTSAVPWALPRGNALGFSTVNFDKALAHGLTHRPLAQTVRDTLAWWNSDAVSAERRTKASFAITPEKEAAVLAAWKARAGA</sequence>
<feature type="chain" id="PRO_5046938134" evidence="1">
    <location>
        <begin position="28"/>
        <end position="371"/>
    </location>
</feature>
<reference evidence="3 4" key="1">
    <citation type="submission" date="2021-08" db="EMBL/GenBank/DDBJ databases">
        <authorList>
            <person name="Tuo L."/>
        </authorList>
    </citation>
    <scope>NUCLEOTIDE SEQUENCE [LARGE SCALE GENOMIC DNA]</scope>
    <source>
        <strain evidence="3 4">JCM 31229</strain>
    </source>
</reference>
<evidence type="ECO:0000256" key="1">
    <source>
        <dbReference type="SAM" id="SignalP"/>
    </source>
</evidence>
<dbReference type="PANTHER" id="PTHR43245">
    <property type="entry name" value="BIFUNCTIONAL POLYMYXIN RESISTANCE PROTEIN ARNA"/>
    <property type="match status" value="1"/>
</dbReference>
<dbReference type="PROSITE" id="PS51318">
    <property type="entry name" value="TAT"/>
    <property type="match status" value="1"/>
</dbReference>
<organism evidence="3 4">
    <name type="scientific">Sphingomonas colocasiae</name>
    <dbReference type="NCBI Taxonomy" id="1848973"/>
    <lineage>
        <taxon>Bacteria</taxon>
        <taxon>Pseudomonadati</taxon>
        <taxon>Pseudomonadota</taxon>
        <taxon>Alphaproteobacteria</taxon>
        <taxon>Sphingomonadales</taxon>
        <taxon>Sphingomonadaceae</taxon>
        <taxon>Sphingomonas</taxon>
    </lineage>
</organism>
<evidence type="ECO:0000313" key="4">
    <source>
        <dbReference type="Proteomes" id="UP000706039"/>
    </source>
</evidence>
<name>A0ABS7PY72_9SPHN</name>
<evidence type="ECO:0000259" key="2">
    <source>
        <dbReference type="Pfam" id="PF01370"/>
    </source>
</evidence>
<evidence type="ECO:0000313" key="3">
    <source>
        <dbReference type="EMBL" id="MBY8825287.1"/>
    </source>
</evidence>
<keyword evidence="4" id="KW-1185">Reference proteome</keyword>
<proteinExistence type="predicted"/>
<protein>
    <submittedName>
        <fullName evidence="3">NAD-dependent epimerase/dehydratase family protein</fullName>
    </submittedName>
</protein>
<dbReference type="InterPro" id="IPR050177">
    <property type="entry name" value="Lipid_A_modif_metabolic_enz"/>
</dbReference>